<evidence type="ECO:0000313" key="2">
    <source>
        <dbReference type="EMBL" id="GEO18018.1"/>
    </source>
</evidence>
<gene>
    <name evidence="2" type="ORF">MAE02_57140</name>
</gene>
<evidence type="ECO:0000313" key="3">
    <source>
        <dbReference type="Proteomes" id="UP000321085"/>
    </source>
</evidence>
<dbReference type="EMBL" id="BJYU01000145">
    <property type="protein sequence ID" value="GEO18018.1"/>
    <property type="molecule type" value="Genomic_DNA"/>
</dbReference>
<reference evidence="2 3" key="1">
    <citation type="submission" date="2019-07" db="EMBL/GenBank/DDBJ databases">
        <title>Whole genome shotgun sequence of Microvirga aerophila NBRC 106136.</title>
        <authorList>
            <person name="Hosoyama A."/>
            <person name="Uohara A."/>
            <person name="Ohji S."/>
            <person name="Ichikawa N."/>
        </authorList>
    </citation>
    <scope>NUCLEOTIDE SEQUENCE [LARGE SCALE GENOMIC DNA]</scope>
    <source>
        <strain evidence="2 3">NBRC 106136</strain>
    </source>
</reference>
<dbReference type="InterPro" id="IPR054189">
    <property type="entry name" value="DUF6894"/>
</dbReference>
<sequence>MLELLRHKGLISAVYWVALGDTMPRFYLHIRCKDGGMSYDQSGLDYPDVETACHAVVLGARDLKQVFTARGHDPQDYAVEVENDTGKVVFRLPFSQDLTPSHATYRIVGSNLGWLIYCNDEFVGGFAQQSSAEFLVWEMVETRCAEQKASEVLIEDEFGCEKHLCPCFKEAPPGTLLS</sequence>
<proteinExistence type="predicted"/>
<dbReference type="Pfam" id="PF21834">
    <property type="entry name" value="DUF6894"/>
    <property type="match status" value="1"/>
</dbReference>
<dbReference type="Proteomes" id="UP000321085">
    <property type="component" value="Unassembled WGS sequence"/>
</dbReference>
<feature type="domain" description="DUF6894" evidence="1">
    <location>
        <begin position="25"/>
        <end position="95"/>
    </location>
</feature>
<organism evidence="2 3">
    <name type="scientific">Microvirga aerophila</name>
    <dbReference type="NCBI Taxonomy" id="670291"/>
    <lineage>
        <taxon>Bacteria</taxon>
        <taxon>Pseudomonadati</taxon>
        <taxon>Pseudomonadota</taxon>
        <taxon>Alphaproteobacteria</taxon>
        <taxon>Hyphomicrobiales</taxon>
        <taxon>Methylobacteriaceae</taxon>
        <taxon>Microvirga</taxon>
    </lineage>
</organism>
<dbReference type="AlphaFoldDB" id="A0A512C1C8"/>
<keyword evidence="3" id="KW-1185">Reference proteome</keyword>
<protein>
    <recommendedName>
        <fullName evidence="1">DUF6894 domain-containing protein</fullName>
    </recommendedName>
</protein>
<name>A0A512C1C8_9HYPH</name>
<evidence type="ECO:0000259" key="1">
    <source>
        <dbReference type="Pfam" id="PF21834"/>
    </source>
</evidence>
<accession>A0A512C1C8</accession>
<comment type="caution">
    <text evidence="2">The sequence shown here is derived from an EMBL/GenBank/DDBJ whole genome shotgun (WGS) entry which is preliminary data.</text>
</comment>